<accession>A0A195CSK0</accession>
<dbReference type="EMBL" id="KQ977305">
    <property type="protein sequence ID" value="KYN03688.1"/>
    <property type="molecule type" value="Genomic_DNA"/>
</dbReference>
<evidence type="ECO:0000313" key="1">
    <source>
        <dbReference type="EMBL" id="KYN03688.1"/>
    </source>
</evidence>
<reference evidence="1 2" key="1">
    <citation type="submission" date="2016-03" db="EMBL/GenBank/DDBJ databases">
        <title>Cyphomyrmex costatus WGS genome.</title>
        <authorList>
            <person name="Nygaard S."/>
            <person name="Hu H."/>
            <person name="Boomsma J."/>
            <person name="Zhang G."/>
        </authorList>
    </citation>
    <scope>NUCLEOTIDE SEQUENCE [LARGE SCALE GENOMIC DNA]</scope>
    <source>
        <strain evidence="1">MS0001</strain>
        <tissue evidence="1">Whole body</tissue>
    </source>
</reference>
<proteinExistence type="predicted"/>
<dbReference type="AlphaFoldDB" id="A0A195CSK0"/>
<organism evidence="1 2">
    <name type="scientific">Cyphomyrmex costatus</name>
    <dbReference type="NCBI Taxonomy" id="456900"/>
    <lineage>
        <taxon>Eukaryota</taxon>
        <taxon>Metazoa</taxon>
        <taxon>Ecdysozoa</taxon>
        <taxon>Arthropoda</taxon>
        <taxon>Hexapoda</taxon>
        <taxon>Insecta</taxon>
        <taxon>Pterygota</taxon>
        <taxon>Neoptera</taxon>
        <taxon>Endopterygota</taxon>
        <taxon>Hymenoptera</taxon>
        <taxon>Apocrita</taxon>
        <taxon>Aculeata</taxon>
        <taxon>Formicoidea</taxon>
        <taxon>Formicidae</taxon>
        <taxon>Myrmicinae</taxon>
        <taxon>Cyphomyrmex</taxon>
    </lineage>
</organism>
<sequence>MDELVGRQLKLPAAAELPSWVARNHQCDDIEDLA</sequence>
<dbReference type="Proteomes" id="UP000078542">
    <property type="component" value="Unassembled WGS sequence"/>
</dbReference>
<keyword evidence="2" id="KW-1185">Reference proteome</keyword>
<evidence type="ECO:0000313" key="2">
    <source>
        <dbReference type="Proteomes" id="UP000078542"/>
    </source>
</evidence>
<name>A0A195CSK0_9HYME</name>
<gene>
    <name evidence="1" type="ORF">ALC62_05384</name>
</gene>
<protein>
    <submittedName>
        <fullName evidence="1">Uncharacterized protein</fullName>
    </submittedName>
</protein>